<dbReference type="AlphaFoldDB" id="D7CL54"/>
<dbReference type="EMBL" id="CP002048">
    <property type="protein sequence ID" value="ADI01439.1"/>
    <property type="molecule type" value="Genomic_DNA"/>
</dbReference>
<feature type="transmembrane region" description="Helical" evidence="5">
    <location>
        <begin position="263"/>
        <end position="281"/>
    </location>
</feature>
<dbReference type="eggNOG" id="COG0650">
    <property type="taxonomic scope" value="Bacteria"/>
</dbReference>
<name>D7CL54_SYNLT</name>
<evidence type="ECO:0000256" key="4">
    <source>
        <dbReference type="ARBA" id="ARBA00023136"/>
    </source>
</evidence>
<sequence>MGALVKVLLIVILAPVLGGLLLGVDRKLTARMQGRQGPPVIQPFYDLVKLWAKTSTYTNKPQVFFICAYLVWMLLGLVMLATGLDFLVFVFTMTVAEVAYVLAGFATRSPYSHIGSTRELIQVLAAEPVLLFVAFALYLENGTFLVQGAFVNPSPLLLSYPLLFLAVLLILTIKIRKSPFDISTALHAHQEIVRGINTEFSGRYLAVVELSHWLETVVFLFVVFLFWANPWWAGVLVALAAYFLELVVDNISPRMNWNWMIKVAWTAGILLSTSNMVWRVWG</sequence>
<gene>
    <name evidence="6" type="ordered locus">Slip_0656</name>
</gene>
<evidence type="ECO:0000256" key="3">
    <source>
        <dbReference type="ARBA" id="ARBA00022989"/>
    </source>
</evidence>
<dbReference type="OrthoDB" id="9778499at2"/>
<dbReference type="Pfam" id="PF00146">
    <property type="entry name" value="NADHdh"/>
    <property type="match status" value="1"/>
</dbReference>
<dbReference type="RefSeq" id="WP_013174841.1">
    <property type="nucleotide sequence ID" value="NC_014220.1"/>
</dbReference>
<feature type="transmembrane region" description="Helical" evidence="5">
    <location>
        <begin position="86"/>
        <end position="107"/>
    </location>
</feature>
<dbReference type="Proteomes" id="UP000000378">
    <property type="component" value="Chromosome"/>
</dbReference>
<organism evidence="6 7">
    <name type="scientific">Syntrophothermus lipocalidus (strain DSM 12680 / TGB-C1)</name>
    <dbReference type="NCBI Taxonomy" id="643648"/>
    <lineage>
        <taxon>Bacteria</taxon>
        <taxon>Bacillati</taxon>
        <taxon>Bacillota</taxon>
        <taxon>Clostridia</taxon>
        <taxon>Eubacteriales</taxon>
        <taxon>Syntrophomonadaceae</taxon>
        <taxon>Syntrophothermus</taxon>
    </lineage>
</organism>
<dbReference type="InterPro" id="IPR052561">
    <property type="entry name" value="ComplexI_Subunit1"/>
</dbReference>
<dbReference type="InterPro" id="IPR001694">
    <property type="entry name" value="NADH_UbQ_OxRdtase_su1/FPO"/>
</dbReference>
<keyword evidence="2 5" id="KW-0812">Transmembrane</keyword>
<evidence type="ECO:0000256" key="1">
    <source>
        <dbReference type="ARBA" id="ARBA00004141"/>
    </source>
</evidence>
<evidence type="ECO:0000313" key="6">
    <source>
        <dbReference type="EMBL" id="ADI01439.1"/>
    </source>
</evidence>
<dbReference type="STRING" id="643648.Slip_0656"/>
<proteinExistence type="predicted"/>
<keyword evidence="7" id="KW-1185">Reference proteome</keyword>
<evidence type="ECO:0000313" key="7">
    <source>
        <dbReference type="Proteomes" id="UP000000378"/>
    </source>
</evidence>
<dbReference type="KEGG" id="slp:Slip_0656"/>
<protein>
    <submittedName>
        <fullName evidence="6">Respiratory-chain NADH dehydrogenase subunit 1</fullName>
    </submittedName>
</protein>
<feature type="transmembrane region" description="Helical" evidence="5">
    <location>
        <begin position="63"/>
        <end position="80"/>
    </location>
</feature>
<feature type="transmembrane region" description="Helical" evidence="5">
    <location>
        <begin position="6"/>
        <end position="24"/>
    </location>
</feature>
<evidence type="ECO:0000256" key="5">
    <source>
        <dbReference type="SAM" id="Phobius"/>
    </source>
</evidence>
<keyword evidence="4 5" id="KW-0472">Membrane</keyword>
<reference evidence="6 7" key="2">
    <citation type="journal article" date="2010" name="Stand. Genomic Sci.">
        <title>Complete genome sequence of Syntrophothermus lipocalidus type strain (TGB-C1).</title>
        <authorList>
            <person name="Djao O.D."/>
            <person name="Zhang X."/>
            <person name="Lucas S."/>
            <person name="Lapidus A."/>
            <person name="Del Rio T.G."/>
            <person name="Nolan M."/>
            <person name="Tice H."/>
            <person name="Cheng J.F."/>
            <person name="Han C."/>
            <person name="Tapia R."/>
            <person name="Goodwin L."/>
            <person name="Pitluck S."/>
            <person name="Liolios K."/>
            <person name="Ivanova N."/>
            <person name="Mavromatis K."/>
            <person name="Mikhailova N."/>
            <person name="Ovchinnikova G."/>
            <person name="Pati A."/>
            <person name="Brambilla E."/>
            <person name="Chen A."/>
            <person name="Palaniappan K."/>
            <person name="Land M."/>
            <person name="Hauser L."/>
            <person name="Chang Y.J."/>
            <person name="Jeffries C.D."/>
            <person name="Rohde M."/>
            <person name="Sikorski J."/>
            <person name="Spring S."/>
            <person name="Goker M."/>
            <person name="Detter J.C."/>
            <person name="Woyke T."/>
            <person name="Bristow J."/>
            <person name="Eisen J.A."/>
            <person name="Markowitz V."/>
            <person name="Hugenholtz P."/>
            <person name="Kyrpides N.C."/>
            <person name="Klenk H.P."/>
        </authorList>
    </citation>
    <scope>NUCLEOTIDE SEQUENCE [LARGE SCALE GENOMIC DNA]</scope>
    <source>
        <strain evidence="7">DSM 12680 / TGB-C1</strain>
    </source>
</reference>
<feature type="transmembrane region" description="Helical" evidence="5">
    <location>
        <begin position="119"/>
        <end position="138"/>
    </location>
</feature>
<dbReference type="GO" id="GO:0005886">
    <property type="term" value="C:plasma membrane"/>
    <property type="evidence" value="ECO:0007669"/>
    <property type="project" value="TreeGrafter"/>
</dbReference>
<dbReference type="PANTHER" id="PTHR43359">
    <property type="entry name" value="FORMATE HYDROGENLYASE SUBUNIT 4"/>
    <property type="match status" value="1"/>
</dbReference>
<feature type="transmembrane region" description="Helical" evidence="5">
    <location>
        <begin position="158"/>
        <end position="175"/>
    </location>
</feature>
<accession>D7CL54</accession>
<reference evidence="7" key="1">
    <citation type="journal article" date="2010" name="Stand. Genomic Sci.">
        <title>Complete genome sequence of Syntrophothermus lipocalidus type strain (TGB-C1T).</title>
        <authorList>
            <consortium name="US DOE Joint Genome Institute (JGI-PGF)"/>
            <person name="Djao O."/>
            <person name="Zhang X."/>
            <person name="Lucas S."/>
            <person name="Lapidus A."/>
            <person name="Glavina Del Rio T."/>
            <person name="Nolan M."/>
            <person name="Tice H."/>
            <person name="Cheng J."/>
            <person name="Han C."/>
            <person name="Tapia R."/>
            <person name="Goodwin L."/>
            <person name="Pitluck S."/>
            <person name="Liolios K."/>
            <person name="Ivanova N."/>
            <person name="Mavromatis K."/>
            <person name="Mikhailova N."/>
            <person name="Ovchinnikova G."/>
            <person name="Pati A."/>
            <person name="Brambilla E."/>
            <person name="Chen A."/>
            <person name="Palaniappan K."/>
            <person name="Land M."/>
            <person name="Hauser L."/>
            <person name="Chang Y."/>
            <person name="Jeffries C."/>
            <person name="Rohde M."/>
            <person name="Sikorski J."/>
            <person name="Spring S."/>
            <person name="Goker M."/>
            <person name="Detter J."/>
            <person name="Woyke T."/>
            <person name="Bristow J."/>
            <person name="Eisen J."/>
            <person name="Markowitz V."/>
            <person name="Hugenholtz P."/>
            <person name="Kyrpides N."/>
            <person name="Klenk H."/>
        </authorList>
    </citation>
    <scope>NUCLEOTIDE SEQUENCE [LARGE SCALE GENOMIC DNA]</scope>
    <source>
        <strain evidence="7">DSM 12680 / TGB-C1</strain>
    </source>
</reference>
<evidence type="ECO:0000256" key="2">
    <source>
        <dbReference type="ARBA" id="ARBA00022692"/>
    </source>
</evidence>
<feature type="transmembrane region" description="Helical" evidence="5">
    <location>
        <begin position="231"/>
        <end position="251"/>
    </location>
</feature>
<dbReference type="HOGENOM" id="CLU_015134_0_2_9"/>
<dbReference type="PANTHER" id="PTHR43359:SF1">
    <property type="entry name" value="FORMATE HYDROGENLYASE SUBUNIT 4-RELATED"/>
    <property type="match status" value="1"/>
</dbReference>
<comment type="subcellular location">
    <subcellularLocation>
        <location evidence="1">Membrane</location>
        <topology evidence="1">Multi-pass membrane protein</topology>
    </subcellularLocation>
</comment>
<keyword evidence="3 5" id="KW-1133">Transmembrane helix</keyword>